<organism evidence="2 3">
    <name type="scientific">Temperatibacter marinus</name>
    <dbReference type="NCBI Taxonomy" id="1456591"/>
    <lineage>
        <taxon>Bacteria</taxon>
        <taxon>Pseudomonadati</taxon>
        <taxon>Pseudomonadota</taxon>
        <taxon>Alphaproteobacteria</taxon>
        <taxon>Kordiimonadales</taxon>
        <taxon>Temperatibacteraceae</taxon>
        <taxon>Temperatibacter</taxon>
    </lineage>
</organism>
<dbReference type="EMBL" id="CP123872">
    <property type="protein sequence ID" value="WND03005.1"/>
    <property type="molecule type" value="Genomic_DNA"/>
</dbReference>
<dbReference type="RefSeq" id="WP_310798851.1">
    <property type="nucleotide sequence ID" value="NZ_CP123872.1"/>
</dbReference>
<dbReference type="KEGG" id="tmk:QGN29_01325"/>
<dbReference type="Proteomes" id="UP001268683">
    <property type="component" value="Chromosome"/>
</dbReference>
<gene>
    <name evidence="2" type="ORF">QGN29_01325</name>
</gene>
<evidence type="ECO:0000259" key="1">
    <source>
        <dbReference type="Pfam" id="PF03435"/>
    </source>
</evidence>
<dbReference type="InterPro" id="IPR005097">
    <property type="entry name" value="Sacchrp_dh_NADP-bd"/>
</dbReference>
<reference evidence="2" key="1">
    <citation type="submission" date="2023-04" db="EMBL/GenBank/DDBJ databases">
        <title>Complete genome sequence of Temperatibacter marinus.</title>
        <authorList>
            <person name="Rong J.-C."/>
            <person name="Yi M.-L."/>
            <person name="Zhao Q."/>
        </authorList>
    </citation>
    <scope>NUCLEOTIDE SEQUENCE</scope>
    <source>
        <strain evidence="2">NBRC 110045</strain>
    </source>
</reference>
<dbReference type="InterPro" id="IPR051276">
    <property type="entry name" value="Saccharopine_DH-like_oxidrdct"/>
</dbReference>
<dbReference type="SUPFAM" id="SSF51735">
    <property type="entry name" value="NAD(P)-binding Rossmann-fold domains"/>
    <property type="match status" value="1"/>
</dbReference>
<feature type="domain" description="Saccharopine dehydrogenase NADP binding" evidence="1">
    <location>
        <begin position="6"/>
        <end position="133"/>
    </location>
</feature>
<accession>A0AA52HAR0</accession>
<sequence>MEKFDIIIYGATSFVGDIIVAYMMDKYGTDRGISWAIAGRSEAKLLDLREKHKAQDIPYFIADAGDEESLKALVDQTKVILSTVGPYALYGEPLVKICTETGTDYCDLTGEIQWYKKMLDHYEEAAKKSGARIVHCSGFDSIPSDMGVFYLQEHAKQKTGSYLTQVDMRVAKIKGGASGGTIASMVNLTKEAVKDPKVRKLVKNPYSICPEGHGFTVRQHNVSKAEFDEQYHAWIAPFVMEAVNSRVVHRSNALRDKAYGRDFKYSEAMVMGRDSNGKSRARKMSLGLTIFMTLAALAPTRWILEKFILPKPGEGPSPKEQETGMYDLRFVGRSDQGDKLTLKLTGDKDPGYGSTSKMISETAVCLAALDKLEKKGGFWTPSTLFGHTLIERLEQNAGLTFEILNE</sequence>
<dbReference type="PANTHER" id="PTHR12286:SF5">
    <property type="entry name" value="SACCHAROPINE DEHYDROGENASE-LIKE OXIDOREDUCTASE"/>
    <property type="match status" value="1"/>
</dbReference>
<dbReference type="InterPro" id="IPR036291">
    <property type="entry name" value="NAD(P)-bd_dom_sf"/>
</dbReference>
<dbReference type="AlphaFoldDB" id="A0AA52HAR0"/>
<proteinExistence type="predicted"/>
<dbReference type="PANTHER" id="PTHR12286">
    <property type="entry name" value="SACCHAROPINE DEHYDROGENASE-LIKE OXIDOREDUCTASE"/>
    <property type="match status" value="1"/>
</dbReference>
<protein>
    <submittedName>
        <fullName evidence="2">Saccharopine dehydrogenase NADP-binding domain-containing protein</fullName>
    </submittedName>
</protein>
<dbReference type="GO" id="GO:0005886">
    <property type="term" value="C:plasma membrane"/>
    <property type="evidence" value="ECO:0007669"/>
    <property type="project" value="TreeGrafter"/>
</dbReference>
<dbReference type="GO" id="GO:0009247">
    <property type="term" value="P:glycolipid biosynthetic process"/>
    <property type="evidence" value="ECO:0007669"/>
    <property type="project" value="TreeGrafter"/>
</dbReference>
<evidence type="ECO:0000313" key="3">
    <source>
        <dbReference type="Proteomes" id="UP001268683"/>
    </source>
</evidence>
<keyword evidence="3" id="KW-1185">Reference proteome</keyword>
<dbReference type="Pfam" id="PF03435">
    <property type="entry name" value="Sacchrp_dh_NADP"/>
    <property type="match status" value="1"/>
</dbReference>
<dbReference type="Gene3D" id="3.40.50.720">
    <property type="entry name" value="NAD(P)-binding Rossmann-like Domain"/>
    <property type="match status" value="1"/>
</dbReference>
<evidence type="ECO:0000313" key="2">
    <source>
        <dbReference type="EMBL" id="WND03005.1"/>
    </source>
</evidence>
<name>A0AA52HAR0_9PROT</name>